<organism evidence="2 3">
    <name type="scientific">Amycolatopsis pretoriensis</name>
    <dbReference type="NCBI Taxonomy" id="218821"/>
    <lineage>
        <taxon>Bacteria</taxon>
        <taxon>Bacillati</taxon>
        <taxon>Actinomycetota</taxon>
        <taxon>Actinomycetes</taxon>
        <taxon>Pseudonocardiales</taxon>
        <taxon>Pseudonocardiaceae</taxon>
        <taxon>Amycolatopsis</taxon>
    </lineage>
</organism>
<evidence type="ECO:0000313" key="3">
    <source>
        <dbReference type="Proteomes" id="UP000198878"/>
    </source>
</evidence>
<gene>
    <name evidence="2" type="ORF">SAMN05421837_105690</name>
</gene>
<dbReference type="AlphaFoldDB" id="A0A1H5R188"/>
<protein>
    <submittedName>
        <fullName evidence="2">YbaB/EbfC DNA-binding family protein</fullName>
    </submittedName>
</protein>
<dbReference type="InterPro" id="IPR036894">
    <property type="entry name" value="YbaB-like_sf"/>
</dbReference>
<dbReference type="InterPro" id="IPR004401">
    <property type="entry name" value="YbaB/EbfC"/>
</dbReference>
<feature type="compositionally biased region" description="Basic and acidic residues" evidence="1">
    <location>
        <begin position="144"/>
        <end position="153"/>
    </location>
</feature>
<name>A0A1H5R188_9PSEU</name>
<evidence type="ECO:0000256" key="1">
    <source>
        <dbReference type="SAM" id="MobiDB-lite"/>
    </source>
</evidence>
<feature type="region of interest" description="Disordered" evidence="1">
    <location>
        <begin position="133"/>
        <end position="179"/>
    </location>
</feature>
<keyword evidence="3" id="KW-1185">Reference proteome</keyword>
<dbReference type="Pfam" id="PF02575">
    <property type="entry name" value="YbaB_DNA_bd"/>
    <property type="match status" value="1"/>
</dbReference>
<dbReference type="RefSeq" id="WP_086675508.1">
    <property type="nucleotide sequence ID" value="NZ_FNUJ01000005.1"/>
</dbReference>
<dbReference type="OrthoDB" id="3630067at2"/>
<evidence type="ECO:0000313" key="2">
    <source>
        <dbReference type="EMBL" id="SEF31331.1"/>
    </source>
</evidence>
<sequence>MAAEFDQLIAEFERFQSGIRNVDDRFAGLDAMQAQLTELRASASSPDGGVTVVTGPGGAVLDVKFTDAALAKGPQALSAALMSTLREAVGEAARQQVVLVRDHLGDELGLVDQVLETQAEAFGTTVEELRSKLTQEEAAPEDFSDQRVLRQADDAPPAPPARGGSAGDTFLRNLFDEED</sequence>
<dbReference type="STRING" id="218821.SAMN05421837_105690"/>
<reference evidence="3" key="1">
    <citation type="submission" date="2016-10" db="EMBL/GenBank/DDBJ databases">
        <authorList>
            <person name="Varghese N."/>
            <person name="Submissions S."/>
        </authorList>
    </citation>
    <scope>NUCLEOTIDE SEQUENCE [LARGE SCALE GENOMIC DNA]</scope>
    <source>
        <strain evidence="3">DSM 44654</strain>
    </source>
</reference>
<accession>A0A1H5R188</accession>
<proteinExistence type="predicted"/>
<dbReference type="GO" id="GO:0003677">
    <property type="term" value="F:DNA binding"/>
    <property type="evidence" value="ECO:0007669"/>
    <property type="project" value="UniProtKB-KW"/>
</dbReference>
<dbReference type="Proteomes" id="UP000198878">
    <property type="component" value="Unassembled WGS sequence"/>
</dbReference>
<keyword evidence="2" id="KW-0238">DNA-binding</keyword>
<dbReference type="Gene3D" id="3.30.1310.10">
    <property type="entry name" value="Nucleoid-associated protein YbaB-like domain"/>
    <property type="match status" value="1"/>
</dbReference>
<dbReference type="EMBL" id="FNUJ01000005">
    <property type="protein sequence ID" value="SEF31331.1"/>
    <property type="molecule type" value="Genomic_DNA"/>
</dbReference>
<dbReference type="SUPFAM" id="SSF82607">
    <property type="entry name" value="YbaB-like"/>
    <property type="match status" value="1"/>
</dbReference>